<feature type="signal peptide" evidence="1">
    <location>
        <begin position="1"/>
        <end position="17"/>
    </location>
</feature>
<evidence type="ECO:0000259" key="2">
    <source>
        <dbReference type="Pfam" id="PF20033"/>
    </source>
</evidence>
<keyword evidence="1" id="KW-0732">Signal</keyword>
<sequence length="161" mass="17381">MRAFLIAVAAFAIASCATTTDSGGSGEVRSITMEDEPCFGFCPVYRITLTPGDAYVLDGQRHTATQGISEGQLQTGAFAAAVQALETANFRSLPEDLTYNNPAACPGPQISDMPHTRVTVEYSNGTHSVHHYHGCSSPDMRGLRETLRGLVEYDTRIRPQN</sequence>
<reference evidence="4" key="1">
    <citation type="journal article" date="2019" name="Int. J. Syst. Evol. Microbiol.">
        <title>The Global Catalogue of Microorganisms (GCM) 10K type strain sequencing project: providing services to taxonomists for standard genome sequencing and annotation.</title>
        <authorList>
            <consortium name="The Broad Institute Genomics Platform"/>
            <consortium name="The Broad Institute Genome Sequencing Center for Infectious Disease"/>
            <person name="Wu L."/>
            <person name="Ma J."/>
        </authorList>
    </citation>
    <scope>NUCLEOTIDE SEQUENCE [LARGE SCALE GENOMIC DNA]</scope>
    <source>
        <strain evidence="4">KCTC 52487</strain>
    </source>
</reference>
<protein>
    <submittedName>
        <fullName evidence="3">DUF6438 domain-containing protein</fullName>
    </submittedName>
</protein>
<dbReference type="RefSeq" id="WP_343164432.1">
    <property type="nucleotide sequence ID" value="NZ_JBHRSV010000016.1"/>
</dbReference>
<organism evidence="3 4">
    <name type="scientific">Hyphobacterium vulgare</name>
    <dbReference type="NCBI Taxonomy" id="1736751"/>
    <lineage>
        <taxon>Bacteria</taxon>
        <taxon>Pseudomonadati</taxon>
        <taxon>Pseudomonadota</taxon>
        <taxon>Alphaproteobacteria</taxon>
        <taxon>Maricaulales</taxon>
        <taxon>Maricaulaceae</taxon>
        <taxon>Hyphobacterium</taxon>
    </lineage>
</organism>
<dbReference type="PROSITE" id="PS51257">
    <property type="entry name" value="PROKAR_LIPOPROTEIN"/>
    <property type="match status" value="1"/>
</dbReference>
<comment type="caution">
    <text evidence="3">The sequence shown here is derived from an EMBL/GenBank/DDBJ whole genome shotgun (WGS) entry which is preliminary data.</text>
</comment>
<accession>A0ABV6ZXE3</accession>
<evidence type="ECO:0000313" key="3">
    <source>
        <dbReference type="EMBL" id="MFC2926114.1"/>
    </source>
</evidence>
<dbReference type="Proteomes" id="UP001595379">
    <property type="component" value="Unassembled WGS sequence"/>
</dbReference>
<dbReference type="InterPro" id="IPR045497">
    <property type="entry name" value="DUF6438"/>
</dbReference>
<name>A0ABV6ZXE3_9PROT</name>
<feature type="chain" id="PRO_5046084174" evidence="1">
    <location>
        <begin position="18"/>
        <end position="161"/>
    </location>
</feature>
<dbReference type="EMBL" id="JBHRSV010000016">
    <property type="protein sequence ID" value="MFC2926114.1"/>
    <property type="molecule type" value="Genomic_DNA"/>
</dbReference>
<evidence type="ECO:0000313" key="4">
    <source>
        <dbReference type="Proteomes" id="UP001595379"/>
    </source>
</evidence>
<proteinExistence type="predicted"/>
<keyword evidence="4" id="KW-1185">Reference proteome</keyword>
<feature type="domain" description="DUF6438" evidence="2">
    <location>
        <begin position="30"/>
        <end position="149"/>
    </location>
</feature>
<evidence type="ECO:0000256" key="1">
    <source>
        <dbReference type="SAM" id="SignalP"/>
    </source>
</evidence>
<dbReference type="Pfam" id="PF20033">
    <property type="entry name" value="DUF6438"/>
    <property type="match status" value="1"/>
</dbReference>
<gene>
    <name evidence="3" type="ORF">ACFOOR_08345</name>
</gene>